<organism evidence="2 3">
    <name type="scientific">Alkalibacterium gilvum</name>
    <dbReference type="NCBI Taxonomy" id="1130080"/>
    <lineage>
        <taxon>Bacteria</taxon>
        <taxon>Bacillati</taxon>
        <taxon>Bacillota</taxon>
        <taxon>Bacilli</taxon>
        <taxon>Lactobacillales</taxon>
        <taxon>Carnobacteriaceae</taxon>
        <taxon>Alkalibacterium</taxon>
    </lineage>
</organism>
<dbReference type="Pfam" id="PF00534">
    <property type="entry name" value="Glycos_transf_1"/>
    <property type="match status" value="1"/>
</dbReference>
<dbReference type="EMBL" id="FNYW01000002">
    <property type="protein sequence ID" value="SEI54060.1"/>
    <property type="molecule type" value="Genomic_DNA"/>
</dbReference>
<dbReference type="OrthoDB" id="9804196at2"/>
<protein>
    <submittedName>
        <fullName evidence="2">Glycosyltransferase involved in cell wall bisynthesis</fullName>
    </submittedName>
</protein>
<dbReference type="PANTHER" id="PTHR45947:SF3">
    <property type="entry name" value="SULFOQUINOVOSYL TRANSFERASE SQD2"/>
    <property type="match status" value="1"/>
</dbReference>
<keyword evidence="2" id="KW-0808">Transferase</keyword>
<reference evidence="3" key="1">
    <citation type="submission" date="2016-10" db="EMBL/GenBank/DDBJ databases">
        <authorList>
            <person name="Varghese N."/>
            <person name="Submissions S."/>
        </authorList>
    </citation>
    <scope>NUCLEOTIDE SEQUENCE [LARGE SCALE GENOMIC DNA]</scope>
    <source>
        <strain evidence="3">DSM 25751</strain>
    </source>
</reference>
<keyword evidence="3" id="KW-1185">Reference proteome</keyword>
<feature type="domain" description="Glycosyl transferase family 1" evidence="1">
    <location>
        <begin position="198"/>
        <end position="308"/>
    </location>
</feature>
<sequence>MNYALRVLHIMSSDGGGISSFIKNKAIELKNSNVRFDVLTYDPVSSQFEEAIRLTGGDIFYMSNPKKASFVRFIREVNSAMNIDTKHTIVHSHIQGYRFIPFYMLAKKNNIKRILVHAHTDLDPIQNDSIESKLNRIINANIGVSRVSCGIKASKTIFGKKKASSGTIMHIPNSIAIDQFVKQADKKKLKEELFGVGNSNKKVIGTVARFNKQKNHEFMVSIIEELSKENVDFLWVFVGEGELLESIQDKIKNSDLEKFVLFMGKRNDVPELLKAFDLFALPSLYEGLPTVAIESQAAGTPILLSDSITTECDLGLELVEFLPLKTNEWVDTIQRGSISRAENKIIIEKLEEKKFTNEQSAKLYKDYLNGDIKSYEI</sequence>
<dbReference type="AlphaFoldDB" id="A0A1H6RQG4"/>
<accession>A0A1H6RQG4</accession>
<dbReference type="GO" id="GO:0016757">
    <property type="term" value="F:glycosyltransferase activity"/>
    <property type="evidence" value="ECO:0007669"/>
    <property type="project" value="InterPro"/>
</dbReference>
<dbReference type="SUPFAM" id="SSF53756">
    <property type="entry name" value="UDP-Glycosyltransferase/glycogen phosphorylase"/>
    <property type="match status" value="1"/>
</dbReference>
<evidence type="ECO:0000259" key="1">
    <source>
        <dbReference type="Pfam" id="PF00534"/>
    </source>
</evidence>
<evidence type="ECO:0000313" key="3">
    <source>
        <dbReference type="Proteomes" id="UP000198564"/>
    </source>
</evidence>
<proteinExistence type="predicted"/>
<dbReference type="InterPro" id="IPR001296">
    <property type="entry name" value="Glyco_trans_1"/>
</dbReference>
<evidence type="ECO:0000313" key="2">
    <source>
        <dbReference type="EMBL" id="SEI54060.1"/>
    </source>
</evidence>
<name>A0A1H6RQG4_9LACT</name>
<dbReference type="InterPro" id="IPR050194">
    <property type="entry name" value="Glycosyltransferase_grp1"/>
</dbReference>
<dbReference type="Proteomes" id="UP000198564">
    <property type="component" value="Unassembled WGS sequence"/>
</dbReference>
<dbReference type="Gene3D" id="3.40.50.2000">
    <property type="entry name" value="Glycogen Phosphorylase B"/>
    <property type="match status" value="2"/>
</dbReference>
<dbReference type="PANTHER" id="PTHR45947">
    <property type="entry name" value="SULFOQUINOVOSYL TRANSFERASE SQD2"/>
    <property type="match status" value="1"/>
</dbReference>
<gene>
    <name evidence="2" type="ORF">SAMN04488113_102169</name>
</gene>
<dbReference type="STRING" id="1130080.SAMN04488113_102169"/>